<dbReference type="AlphaFoldDB" id="A0A371EB16"/>
<evidence type="ECO:0000313" key="1">
    <source>
        <dbReference type="EMBL" id="RDX63230.1"/>
    </source>
</evidence>
<name>A0A371EB16_MUCPR</name>
<gene>
    <name evidence="1" type="ORF">CR513_58370</name>
</gene>
<organism evidence="1 2">
    <name type="scientific">Mucuna pruriens</name>
    <name type="common">Velvet bean</name>
    <name type="synonym">Dolichos pruriens</name>
    <dbReference type="NCBI Taxonomy" id="157652"/>
    <lineage>
        <taxon>Eukaryota</taxon>
        <taxon>Viridiplantae</taxon>
        <taxon>Streptophyta</taxon>
        <taxon>Embryophyta</taxon>
        <taxon>Tracheophyta</taxon>
        <taxon>Spermatophyta</taxon>
        <taxon>Magnoliopsida</taxon>
        <taxon>eudicotyledons</taxon>
        <taxon>Gunneridae</taxon>
        <taxon>Pentapetalae</taxon>
        <taxon>rosids</taxon>
        <taxon>fabids</taxon>
        <taxon>Fabales</taxon>
        <taxon>Fabaceae</taxon>
        <taxon>Papilionoideae</taxon>
        <taxon>50 kb inversion clade</taxon>
        <taxon>NPAAA clade</taxon>
        <taxon>indigoferoid/millettioid clade</taxon>
        <taxon>Phaseoleae</taxon>
        <taxon>Mucuna</taxon>
    </lineage>
</organism>
<accession>A0A371EB16</accession>
<sequence length="67" mass="7162">MSAPSGITYPSTSHSATHFLLTTGSGGCIRNVSFTMALSFINKFIFSHNTVNLLSSLLQHAGVVDEF</sequence>
<dbReference type="EMBL" id="QJKJ01015019">
    <property type="protein sequence ID" value="RDX63230.1"/>
    <property type="molecule type" value="Genomic_DNA"/>
</dbReference>
<proteinExistence type="predicted"/>
<reference evidence="1" key="1">
    <citation type="submission" date="2018-05" db="EMBL/GenBank/DDBJ databases">
        <title>Draft genome of Mucuna pruriens seed.</title>
        <authorList>
            <person name="Nnadi N.E."/>
            <person name="Vos R."/>
            <person name="Hasami M.H."/>
            <person name="Devisetty U.K."/>
            <person name="Aguiy J.C."/>
        </authorList>
    </citation>
    <scope>NUCLEOTIDE SEQUENCE [LARGE SCALE GENOMIC DNA]</scope>
    <source>
        <strain evidence="1">JCA_2017</strain>
    </source>
</reference>
<evidence type="ECO:0000313" key="2">
    <source>
        <dbReference type="Proteomes" id="UP000257109"/>
    </source>
</evidence>
<protein>
    <submittedName>
        <fullName evidence="1">Uncharacterized protein</fullName>
    </submittedName>
</protein>
<feature type="non-terminal residue" evidence="1">
    <location>
        <position position="1"/>
    </location>
</feature>
<keyword evidence="2" id="KW-1185">Reference proteome</keyword>
<comment type="caution">
    <text evidence="1">The sequence shown here is derived from an EMBL/GenBank/DDBJ whole genome shotgun (WGS) entry which is preliminary data.</text>
</comment>
<dbReference type="Proteomes" id="UP000257109">
    <property type="component" value="Unassembled WGS sequence"/>
</dbReference>